<proteinExistence type="predicted"/>
<reference evidence="2" key="1">
    <citation type="journal article" date="2014" name="Int. J. Syst. Evol. Microbiol.">
        <title>Complete genome sequence of Corynebacterium casei LMG S-19264T (=DSM 44701T), isolated from a smear-ripened cheese.</title>
        <authorList>
            <consortium name="US DOE Joint Genome Institute (JGI-PGF)"/>
            <person name="Walter F."/>
            <person name="Albersmeier A."/>
            <person name="Kalinowski J."/>
            <person name="Ruckert C."/>
        </authorList>
    </citation>
    <scope>NUCLEOTIDE SEQUENCE</scope>
    <source>
        <strain evidence="2">JCM 4125</strain>
    </source>
</reference>
<dbReference type="AlphaFoldDB" id="A0A918M191"/>
<evidence type="ECO:0000313" key="2">
    <source>
        <dbReference type="EMBL" id="GGT99427.1"/>
    </source>
</evidence>
<accession>A0A918M191</accession>
<name>A0A918M191_9ACTN</name>
<feature type="region of interest" description="Disordered" evidence="1">
    <location>
        <begin position="101"/>
        <end position="122"/>
    </location>
</feature>
<feature type="compositionally biased region" description="Polar residues" evidence="1">
    <location>
        <begin position="1"/>
        <end position="14"/>
    </location>
</feature>
<comment type="caution">
    <text evidence="2">The sequence shown here is derived from an EMBL/GenBank/DDBJ whole genome shotgun (WGS) entry which is preliminary data.</text>
</comment>
<protein>
    <submittedName>
        <fullName evidence="2">Uncharacterized protein</fullName>
    </submittedName>
</protein>
<feature type="region of interest" description="Disordered" evidence="1">
    <location>
        <begin position="1"/>
        <end position="36"/>
    </location>
</feature>
<dbReference type="EMBL" id="BMSA01000061">
    <property type="protein sequence ID" value="GGT99427.1"/>
    <property type="molecule type" value="Genomic_DNA"/>
</dbReference>
<organism evidence="2 3">
    <name type="scientific">Streptomyces phaeofaciens</name>
    <dbReference type="NCBI Taxonomy" id="68254"/>
    <lineage>
        <taxon>Bacteria</taxon>
        <taxon>Bacillati</taxon>
        <taxon>Actinomycetota</taxon>
        <taxon>Actinomycetes</taxon>
        <taxon>Kitasatosporales</taxon>
        <taxon>Streptomycetaceae</taxon>
        <taxon>Streptomyces</taxon>
    </lineage>
</organism>
<dbReference type="Proteomes" id="UP000646776">
    <property type="component" value="Unassembled WGS sequence"/>
</dbReference>
<reference evidence="2" key="2">
    <citation type="submission" date="2020-09" db="EMBL/GenBank/DDBJ databases">
        <authorList>
            <person name="Sun Q."/>
            <person name="Ohkuma M."/>
        </authorList>
    </citation>
    <scope>NUCLEOTIDE SEQUENCE</scope>
    <source>
        <strain evidence="2">JCM 4125</strain>
    </source>
</reference>
<dbReference type="RefSeq" id="WP_189718435.1">
    <property type="nucleotide sequence ID" value="NZ_BMSA01000061.1"/>
</dbReference>
<sequence>MSTSSAVSPRTASWTPPPENLPSRLGGSPDEPSFGSIAIQVRRAAEVLGYDPANLTDGQRDTIEACLRDPGQNIFIASEYLAMLKKASGFADVPADQMTREQHQELPARHNGGPYWQDDGPRPTAAISTEIWMTRGVP</sequence>
<keyword evidence="3" id="KW-1185">Reference proteome</keyword>
<evidence type="ECO:0000313" key="3">
    <source>
        <dbReference type="Proteomes" id="UP000646776"/>
    </source>
</evidence>
<gene>
    <name evidence="2" type="ORF">GCM10010226_90670</name>
</gene>
<evidence type="ECO:0000256" key="1">
    <source>
        <dbReference type="SAM" id="MobiDB-lite"/>
    </source>
</evidence>